<feature type="transmembrane region" description="Helical" evidence="1">
    <location>
        <begin position="27"/>
        <end position="45"/>
    </location>
</feature>
<protein>
    <submittedName>
        <fullName evidence="2">Uncharacterized protein</fullName>
    </submittedName>
</protein>
<keyword evidence="1" id="KW-0472">Membrane</keyword>
<proteinExistence type="predicted"/>
<dbReference type="EMBL" id="JADCTT010000008">
    <property type="protein sequence ID" value="KAF9748667.1"/>
    <property type="molecule type" value="Genomic_DNA"/>
</dbReference>
<keyword evidence="1" id="KW-1133">Transmembrane helix</keyword>
<dbReference type="AlphaFoldDB" id="A0A8H7N5B9"/>
<gene>
    <name evidence="2" type="ORF">IM811_016462</name>
</gene>
<evidence type="ECO:0000313" key="3">
    <source>
        <dbReference type="Proteomes" id="UP000616885"/>
    </source>
</evidence>
<sequence length="174" mass="19311">MGFSKASAPNLDVEPPKRPPRTIASRIVVSLLAIVTIASLLLFWMSSRCPNSLSLDAHTEDNAVVNEIKLLDNKPRPRWLLLGYEGGESCSSGSVFSNQGDKSTWCINVPTEPRVPERVNWYPGQYWKLCTWNSANCTGQYSNALTGQGKCQNALTQSYMIIDARRECIGLEDD</sequence>
<comment type="caution">
    <text evidence="2">The sequence shown here is derived from an EMBL/GenBank/DDBJ whole genome shotgun (WGS) entry which is preliminary data.</text>
</comment>
<organism evidence="2 3">
    <name type="scientific">Bionectria ochroleuca</name>
    <name type="common">Gliocladium roseum</name>
    <dbReference type="NCBI Taxonomy" id="29856"/>
    <lineage>
        <taxon>Eukaryota</taxon>
        <taxon>Fungi</taxon>
        <taxon>Dikarya</taxon>
        <taxon>Ascomycota</taxon>
        <taxon>Pezizomycotina</taxon>
        <taxon>Sordariomycetes</taxon>
        <taxon>Hypocreomycetidae</taxon>
        <taxon>Hypocreales</taxon>
        <taxon>Bionectriaceae</taxon>
        <taxon>Clonostachys</taxon>
    </lineage>
</organism>
<evidence type="ECO:0000256" key="1">
    <source>
        <dbReference type="SAM" id="Phobius"/>
    </source>
</evidence>
<dbReference type="Proteomes" id="UP000616885">
    <property type="component" value="Unassembled WGS sequence"/>
</dbReference>
<accession>A0A8H7N5B9</accession>
<keyword evidence="1" id="KW-0812">Transmembrane</keyword>
<name>A0A8H7N5B9_BIOOC</name>
<reference evidence="2" key="1">
    <citation type="submission" date="2020-10" db="EMBL/GenBank/DDBJ databases">
        <title>High-Quality Genome Resource of Clonostachys rosea strain S41 by Oxford Nanopore Long-Read Sequencing.</title>
        <authorList>
            <person name="Wang H."/>
        </authorList>
    </citation>
    <scope>NUCLEOTIDE SEQUENCE</scope>
    <source>
        <strain evidence="2">S41</strain>
    </source>
</reference>
<evidence type="ECO:0000313" key="2">
    <source>
        <dbReference type="EMBL" id="KAF9748667.1"/>
    </source>
</evidence>